<sequence>MTTYAVTGATGELGALVIDALLEREIEAAAIVAVVRNTAKAAGLQERGVTVREGDYDKPETLASALAGVDTLMFISGSEVGQRVRQHGNVVEAARAAGVQRIAYTSVLRADTSDLALAPEHKATEALIRESGIPFTLLRNGWYIENYTGQLGQYLQAGAVIGAAGDARIAAATRADFAEAAAVVLTGEGHENAVYELGGTPFAMVEFASAVSEVTSRSIGYRNVTLDEYKQGLLAAGLDEGMAGFLAALEANTAAGDLDTESEDLAKLIGRPSTPLTEAVRAAHTA</sequence>
<dbReference type="STRING" id="37928.SAMN04489742_0242"/>
<dbReference type="Pfam" id="PF05368">
    <property type="entry name" value="NmrA"/>
    <property type="match status" value="1"/>
</dbReference>
<dbReference type="KEGG" id="acry:AC20117_16045"/>
<organism evidence="2 3">
    <name type="scientific">Crystallibacter crystallopoietes</name>
    <dbReference type="NCBI Taxonomy" id="37928"/>
    <lineage>
        <taxon>Bacteria</taxon>
        <taxon>Bacillati</taxon>
        <taxon>Actinomycetota</taxon>
        <taxon>Actinomycetes</taxon>
        <taxon>Micrococcales</taxon>
        <taxon>Micrococcaceae</taxon>
        <taxon>Crystallibacter</taxon>
    </lineage>
</organism>
<gene>
    <name evidence="2" type="ORF">SAMN04489742_0242</name>
</gene>
<keyword evidence="3" id="KW-1185">Reference proteome</keyword>
<dbReference type="PANTHER" id="PTHR47129:SF1">
    <property type="entry name" value="NMRA-LIKE DOMAIN-CONTAINING PROTEIN"/>
    <property type="match status" value="1"/>
</dbReference>
<dbReference type="CDD" id="cd05269">
    <property type="entry name" value="TMR_SDR_a"/>
    <property type="match status" value="1"/>
</dbReference>
<dbReference type="SUPFAM" id="SSF51735">
    <property type="entry name" value="NAD(P)-binding Rossmann-fold domains"/>
    <property type="match status" value="1"/>
</dbReference>
<feature type="domain" description="NmrA-like" evidence="1">
    <location>
        <begin position="5"/>
        <end position="260"/>
    </location>
</feature>
<dbReference type="InterPro" id="IPR052718">
    <property type="entry name" value="NmrA-type_oxidoreductase"/>
</dbReference>
<dbReference type="AlphaFoldDB" id="A0A1H0ZAR4"/>
<dbReference type="EMBL" id="FNKH01000002">
    <property type="protein sequence ID" value="SDQ24545.1"/>
    <property type="molecule type" value="Genomic_DNA"/>
</dbReference>
<accession>A0A1H0ZAR4</accession>
<dbReference type="PANTHER" id="PTHR47129">
    <property type="entry name" value="QUINONE OXIDOREDUCTASE 2"/>
    <property type="match status" value="1"/>
</dbReference>
<evidence type="ECO:0000313" key="3">
    <source>
        <dbReference type="Proteomes" id="UP000181917"/>
    </source>
</evidence>
<dbReference type="Proteomes" id="UP000181917">
    <property type="component" value="Unassembled WGS sequence"/>
</dbReference>
<dbReference type="Gene3D" id="3.90.25.10">
    <property type="entry name" value="UDP-galactose 4-epimerase, domain 1"/>
    <property type="match status" value="1"/>
</dbReference>
<evidence type="ECO:0000259" key="1">
    <source>
        <dbReference type="Pfam" id="PF05368"/>
    </source>
</evidence>
<dbReference type="InterPro" id="IPR036291">
    <property type="entry name" value="NAD(P)-bd_dom_sf"/>
</dbReference>
<dbReference type="RefSeq" id="WP_074698660.1">
    <property type="nucleotide sequence ID" value="NZ_CP018863.1"/>
</dbReference>
<evidence type="ECO:0000313" key="2">
    <source>
        <dbReference type="EMBL" id="SDQ24545.1"/>
    </source>
</evidence>
<reference evidence="2 3" key="1">
    <citation type="submission" date="2016-10" db="EMBL/GenBank/DDBJ databases">
        <authorList>
            <person name="de Groot N.N."/>
        </authorList>
    </citation>
    <scope>NUCLEOTIDE SEQUENCE [LARGE SCALE GENOMIC DNA]</scope>
    <source>
        <strain evidence="2 3">DSM 20117</strain>
    </source>
</reference>
<dbReference type="InterPro" id="IPR008030">
    <property type="entry name" value="NmrA-like"/>
</dbReference>
<proteinExistence type="predicted"/>
<name>A0A1H0ZAR4_9MICC</name>
<dbReference type="Gene3D" id="3.40.50.720">
    <property type="entry name" value="NAD(P)-binding Rossmann-like Domain"/>
    <property type="match status" value="1"/>
</dbReference>
<dbReference type="OrthoDB" id="5510591at2"/>
<protein>
    <submittedName>
        <fullName evidence="2">NAD(P)H dehydrogenase (Quinone)</fullName>
    </submittedName>
</protein>